<evidence type="ECO:0000313" key="1">
    <source>
        <dbReference type="EMBL" id="KAK3065672.1"/>
    </source>
</evidence>
<sequence length="285" mass="29305">TSASAFASSGFGALARDTASPFGSLAGVKSSASPFSGFSGQSKLSSFAAPTNTTERLPSSTTETASTSPALGNSSSFPGGAQPKTAGTSTFGTLGSGRGFSGGFGAVAGSGLSSFANPGGAGQIVGLQGGSAKFGAVAGDEEDDEGDDGDDEKSEVRSPKPDPERRVVGKGEEDEETEFQARAKLFIFTAAEDDKKKMEWKERGLGTLKFNVNYIAKKARLILRNDSTGRMVLNSPIQVNLDFGNRDAKPTNGLVLFQGCLARDASAEGEAASKDSPHVELLQLK</sequence>
<organism evidence="1 2">
    <name type="scientific">Coniosporium uncinatum</name>
    <dbReference type="NCBI Taxonomy" id="93489"/>
    <lineage>
        <taxon>Eukaryota</taxon>
        <taxon>Fungi</taxon>
        <taxon>Dikarya</taxon>
        <taxon>Ascomycota</taxon>
        <taxon>Pezizomycotina</taxon>
        <taxon>Dothideomycetes</taxon>
        <taxon>Dothideomycetes incertae sedis</taxon>
        <taxon>Coniosporium</taxon>
    </lineage>
</organism>
<comment type="caution">
    <text evidence="1">The sequence shown here is derived from an EMBL/GenBank/DDBJ whole genome shotgun (WGS) entry which is preliminary data.</text>
</comment>
<gene>
    <name evidence="1" type="ORF">LTS18_002546</name>
</gene>
<proteinExistence type="predicted"/>
<name>A0ACC3DDG0_9PEZI</name>
<protein>
    <submittedName>
        <fullName evidence="1">Uncharacterized protein</fullName>
    </submittedName>
</protein>
<accession>A0ACC3DDG0</accession>
<evidence type="ECO:0000313" key="2">
    <source>
        <dbReference type="Proteomes" id="UP001186974"/>
    </source>
</evidence>
<dbReference type="EMBL" id="JAWDJW010006293">
    <property type="protein sequence ID" value="KAK3065672.1"/>
    <property type="molecule type" value="Genomic_DNA"/>
</dbReference>
<feature type="non-terminal residue" evidence="1">
    <location>
        <position position="285"/>
    </location>
</feature>
<feature type="non-terminal residue" evidence="1">
    <location>
        <position position="1"/>
    </location>
</feature>
<reference evidence="1" key="1">
    <citation type="submission" date="2024-09" db="EMBL/GenBank/DDBJ databases">
        <title>Black Yeasts Isolated from many extreme environments.</title>
        <authorList>
            <person name="Coleine C."/>
            <person name="Stajich J.E."/>
            <person name="Selbmann L."/>
        </authorList>
    </citation>
    <scope>NUCLEOTIDE SEQUENCE</scope>
    <source>
        <strain evidence="1">CCFEE 5737</strain>
    </source>
</reference>
<dbReference type="Proteomes" id="UP001186974">
    <property type="component" value="Unassembled WGS sequence"/>
</dbReference>
<keyword evidence="2" id="KW-1185">Reference proteome</keyword>